<evidence type="ECO:0000313" key="4">
    <source>
        <dbReference type="Proteomes" id="UP000029590"/>
    </source>
</evidence>
<feature type="transmembrane region" description="Helical" evidence="1">
    <location>
        <begin position="7"/>
        <end position="30"/>
    </location>
</feature>
<keyword evidence="1" id="KW-0812">Transmembrane</keyword>
<keyword evidence="1" id="KW-1133">Transmembrane helix</keyword>
<dbReference type="InterPro" id="IPR036259">
    <property type="entry name" value="MFS_trans_sf"/>
</dbReference>
<dbReference type="RefSeq" id="WP_036040204.1">
    <property type="nucleotide sequence ID" value="NZ_CADEPT010000006.1"/>
</dbReference>
<evidence type="ECO:0000256" key="1">
    <source>
        <dbReference type="SAM" id="Phobius"/>
    </source>
</evidence>
<keyword evidence="1" id="KW-0472">Membrane</keyword>
<dbReference type="EMBL" id="CP104215">
    <property type="protein sequence ID" value="UWX74289.1"/>
    <property type="molecule type" value="Genomic_DNA"/>
</dbReference>
<organism evidence="2 4">
    <name type="scientific">Burkholderia gladioli</name>
    <name type="common">Pseudomonas marginata</name>
    <name type="synonym">Phytomonas marginata</name>
    <dbReference type="NCBI Taxonomy" id="28095"/>
    <lineage>
        <taxon>Bacteria</taxon>
        <taxon>Pseudomonadati</taxon>
        <taxon>Pseudomonadota</taxon>
        <taxon>Betaproteobacteria</taxon>
        <taxon>Burkholderiales</taxon>
        <taxon>Burkholderiaceae</taxon>
        <taxon>Burkholderia</taxon>
    </lineage>
</organism>
<reference evidence="2 4" key="1">
    <citation type="submission" date="2014-04" db="EMBL/GenBank/DDBJ databases">
        <authorList>
            <person name="Bishop-Lilly K.A."/>
            <person name="Broomall S.M."/>
            <person name="Chain P.S."/>
            <person name="Chertkov O."/>
            <person name="Coyne S.R."/>
            <person name="Daligault H.E."/>
            <person name="Davenport K.W."/>
            <person name="Erkkila T."/>
            <person name="Frey K.G."/>
            <person name="Gibbons H.S."/>
            <person name="Gu W."/>
            <person name="Jaissle J."/>
            <person name="Johnson S.L."/>
            <person name="Koroleva G.I."/>
            <person name="Ladner J.T."/>
            <person name="Lo C.-C."/>
            <person name="Minogue T.D."/>
            <person name="Munk C."/>
            <person name="Palacios G.F."/>
            <person name="Redden C.L."/>
            <person name="Rosenzweig C.N."/>
            <person name="Scholz M.B."/>
            <person name="Teshima H."/>
            <person name="Xu Y."/>
        </authorList>
    </citation>
    <scope>NUCLEOTIDE SEQUENCE [LARGE SCALE GENOMIC DNA]</scope>
    <source>
        <strain evidence="2">Gladioli</strain>
        <strain evidence="4">gladioli</strain>
    </source>
</reference>
<dbReference type="Proteomes" id="UP001059745">
    <property type="component" value="Chromosome 2"/>
</dbReference>
<feature type="transmembrane region" description="Helical" evidence="1">
    <location>
        <begin position="274"/>
        <end position="293"/>
    </location>
</feature>
<dbReference type="EMBL" id="JPGG01000016">
    <property type="protein sequence ID" value="KGC12632.1"/>
    <property type="molecule type" value="Genomic_DNA"/>
</dbReference>
<feature type="transmembrane region" description="Helical" evidence="1">
    <location>
        <begin position="94"/>
        <end position="115"/>
    </location>
</feature>
<feature type="transmembrane region" description="Helical" evidence="1">
    <location>
        <begin position="158"/>
        <end position="178"/>
    </location>
</feature>
<reference evidence="3" key="2">
    <citation type="submission" date="2022-09" db="EMBL/GenBank/DDBJ databases">
        <title>Genomic of Burkholderia gladioli.</title>
        <authorList>
            <person name="Wu H."/>
        </authorList>
    </citation>
    <scope>NUCLEOTIDE SEQUENCE</scope>
    <source>
        <strain evidence="3">ZN-S4</strain>
    </source>
</reference>
<sequence>MNRLVNVYLALAVGMLGQAIVLLALSPALFIKYRSATLASVAFATVWLPALLTIPCSRWILSRFALRQLYVFCELSGAGVLGGAAALFDSHASLSLSLLCVRGFFGALANTAATLYIKCVAEPGAVRREISAAEASRLAGSMVSAVLGWLILDRIDFPVISLLAACTSATGACLALTWRPGVRVEGFQSPPSGGRGSNGYRLLAPSLPLLFLLLSTAPLQAYHHAARTPLAVDYLHLGVNGVAIVVLVNTVAVTVGAWFTSFAMPVLKKYDQRAYVTLDIISAALMMATPLVRDPAACLLIYGAYLFVFQVCYTAVSSLMIADAHASAASTLVPVRTGSMQAALLLCAPVLGFVAQRAGLESASAVAALASVGLAAAVVLVRPKSSSDQAVLYRRRK</sequence>
<proteinExistence type="predicted"/>
<evidence type="ECO:0000313" key="3">
    <source>
        <dbReference type="EMBL" id="UWX74289.1"/>
    </source>
</evidence>
<feature type="transmembrane region" description="Helical" evidence="1">
    <location>
        <begin position="36"/>
        <end position="57"/>
    </location>
</feature>
<dbReference type="Proteomes" id="UP000029590">
    <property type="component" value="Unassembled WGS sequence"/>
</dbReference>
<feature type="transmembrane region" description="Helical" evidence="1">
    <location>
        <begin position="242"/>
        <end position="267"/>
    </location>
</feature>
<dbReference type="AlphaFoldDB" id="A0AAW7RIE6"/>
<name>A0AAW7RIE6_BURGA</name>
<dbReference type="Gene3D" id="1.20.1250.20">
    <property type="entry name" value="MFS general substrate transporter like domains"/>
    <property type="match status" value="1"/>
</dbReference>
<feature type="transmembrane region" description="Helical" evidence="1">
    <location>
        <begin position="362"/>
        <end position="381"/>
    </location>
</feature>
<dbReference type="KEGG" id="bgo:BM43_6282"/>
<gene>
    <name evidence="2" type="ORF">DM48_1483</name>
    <name evidence="3" type="ORF">NYZ96_22435</name>
</gene>
<protein>
    <submittedName>
        <fullName evidence="2">Membrane protein</fullName>
    </submittedName>
</protein>
<feature type="transmembrane region" description="Helical" evidence="1">
    <location>
        <begin position="299"/>
        <end position="321"/>
    </location>
</feature>
<feature type="transmembrane region" description="Helical" evidence="1">
    <location>
        <begin position="199"/>
        <end position="222"/>
    </location>
</feature>
<evidence type="ECO:0000313" key="2">
    <source>
        <dbReference type="EMBL" id="KGC12632.1"/>
    </source>
</evidence>
<accession>A0AAW7RIE6</accession>
<dbReference type="SUPFAM" id="SSF103473">
    <property type="entry name" value="MFS general substrate transporter"/>
    <property type="match status" value="1"/>
</dbReference>
<feature type="transmembrane region" description="Helical" evidence="1">
    <location>
        <begin position="69"/>
        <end position="88"/>
    </location>
</feature>